<dbReference type="AlphaFoldDB" id="A0A5C3LB56"/>
<protein>
    <submittedName>
        <fullName evidence="2">Mitochondrial protein</fullName>
    </submittedName>
</protein>
<dbReference type="PANTHER" id="PTHR12126">
    <property type="entry name" value="NADH-UBIQUINONE OXIDOREDUCTASE 39 KDA SUBUNIT-RELATED"/>
    <property type="match status" value="1"/>
</dbReference>
<proteinExistence type="predicted"/>
<sequence>MSLGAVKHVLVVGGNGFIGSAVCKAALAKGLKVTSVSSSGNPYRTPKGHSPAWTSNVNWQKGDALSPTSFSHLFTEVGAVVHTLGTLLEDGAYKNAIRQGDVPALLKAVFRTGQSSNPLRERADEEPQGSYARINRDSALRVCEAFVESSKAVPNTPNKPRPFVYVSAEDIFRPIVPDGYIQTKRQAEKGIEHILHDNPDYRGVYIRPSLVYHAHLRPLTTPIATLLDASAAVHRKIPRSIPTPSSILRSLGSRFPKANSSLGSPLDSVANALTVPPIHVDQVAAAIVATLDSSRNVRGVVTVHRMRELIGWRTGDGDDDFEIGSSKGGVGVHQGGIRYI</sequence>
<dbReference type="EMBL" id="ML210147">
    <property type="protein sequence ID" value="TFK29998.1"/>
    <property type="molecule type" value="Genomic_DNA"/>
</dbReference>
<organism evidence="2 3">
    <name type="scientific">Coprinopsis marcescibilis</name>
    <name type="common">Agaric fungus</name>
    <name type="synonym">Psathyrella marcescibilis</name>
    <dbReference type="NCBI Taxonomy" id="230819"/>
    <lineage>
        <taxon>Eukaryota</taxon>
        <taxon>Fungi</taxon>
        <taxon>Dikarya</taxon>
        <taxon>Basidiomycota</taxon>
        <taxon>Agaricomycotina</taxon>
        <taxon>Agaricomycetes</taxon>
        <taxon>Agaricomycetidae</taxon>
        <taxon>Agaricales</taxon>
        <taxon>Agaricineae</taxon>
        <taxon>Psathyrellaceae</taxon>
        <taxon>Coprinopsis</taxon>
    </lineage>
</organism>
<feature type="domain" description="NAD-dependent epimerase/dehydratase" evidence="1">
    <location>
        <begin position="9"/>
        <end position="83"/>
    </location>
</feature>
<dbReference type="InterPro" id="IPR036291">
    <property type="entry name" value="NAD(P)-bd_dom_sf"/>
</dbReference>
<dbReference type="Pfam" id="PF01370">
    <property type="entry name" value="Epimerase"/>
    <property type="match status" value="1"/>
</dbReference>
<reference evidence="2 3" key="1">
    <citation type="journal article" date="2019" name="Nat. Ecol. Evol.">
        <title>Megaphylogeny resolves global patterns of mushroom evolution.</title>
        <authorList>
            <person name="Varga T."/>
            <person name="Krizsan K."/>
            <person name="Foldi C."/>
            <person name="Dima B."/>
            <person name="Sanchez-Garcia M."/>
            <person name="Sanchez-Ramirez S."/>
            <person name="Szollosi G.J."/>
            <person name="Szarkandi J.G."/>
            <person name="Papp V."/>
            <person name="Albert L."/>
            <person name="Andreopoulos W."/>
            <person name="Angelini C."/>
            <person name="Antonin V."/>
            <person name="Barry K.W."/>
            <person name="Bougher N.L."/>
            <person name="Buchanan P."/>
            <person name="Buyck B."/>
            <person name="Bense V."/>
            <person name="Catcheside P."/>
            <person name="Chovatia M."/>
            <person name="Cooper J."/>
            <person name="Damon W."/>
            <person name="Desjardin D."/>
            <person name="Finy P."/>
            <person name="Geml J."/>
            <person name="Haridas S."/>
            <person name="Hughes K."/>
            <person name="Justo A."/>
            <person name="Karasinski D."/>
            <person name="Kautmanova I."/>
            <person name="Kiss B."/>
            <person name="Kocsube S."/>
            <person name="Kotiranta H."/>
            <person name="LaButti K.M."/>
            <person name="Lechner B.E."/>
            <person name="Liimatainen K."/>
            <person name="Lipzen A."/>
            <person name="Lukacs Z."/>
            <person name="Mihaltcheva S."/>
            <person name="Morgado L.N."/>
            <person name="Niskanen T."/>
            <person name="Noordeloos M.E."/>
            <person name="Ohm R.A."/>
            <person name="Ortiz-Santana B."/>
            <person name="Ovrebo C."/>
            <person name="Racz N."/>
            <person name="Riley R."/>
            <person name="Savchenko A."/>
            <person name="Shiryaev A."/>
            <person name="Soop K."/>
            <person name="Spirin V."/>
            <person name="Szebenyi C."/>
            <person name="Tomsovsky M."/>
            <person name="Tulloss R.E."/>
            <person name="Uehling J."/>
            <person name="Grigoriev I.V."/>
            <person name="Vagvolgyi C."/>
            <person name="Papp T."/>
            <person name="Martin F.M."/>
            <person name="Miettinen O."/>
            <person name="Hibbett D.S."/>
            <person name="Nagy L.G."/>
        </authorList>
    </citation>
    <scope>NUCLEOTIDE SEQUENCE [LARGE SCALE GENOMIC DNA]</scope>
    <source>
        <strain evidence="2 3">CBS 121175</strain>
    </source>
</reference>
<dbReference type="STRING" id="230819.A0A5C3LB56"/>
<dbReference type="InterPro" id="IPR051207">
    <property type="entry name" value="ComplexI_NDUFA9_subunit"/>
</dbReference>
<evidence type="ECO:0000313" key="2">
    <source>
        <dbReference type="EMBL" id="TFK29998.1"/>
    </source>
</evidence>
<dbReference type="OrthoDB" id="276721at2759"/>
<name>A0A5C3LB56_COPMA</name>
<dbReference type="SUPFAM" id="SSF51735">
    <property type="entry name" value="NAD(P)-binding Rossmann-fold domains"/>
    <property type="match status" value="1"/>
</dbReference>
<dbReference type="PANTHER" id="PTHR12126:SF16">
    <property type="entry name" value="MIOREX COMPLEX COMPONENT 2"/>
    <property type="match status" value="1"/>
</dbReference>
<evidence type="ECO:0000259" key="1">
    <source>
        <dbReference type="Pfam" id="PF01370"/>
    </source>
</evidence>
<dbReference type="GO" id="GO:0005739">
    <property type="term" value="C:mitochondrion"/>
    <property type="evidence" value="ECO:0007669"/>
    <property type="project" value="TreeGrafter"/>
</dbReference>
<evidence type="ECO:0000313" key="3">
    <source>
        <dbReference type="Proteomes" id="UP000307440"/>
    </source>
</evidence>
<dbReference type="GO" id="GO:0044877">
    <property type="term" value="F:protein-containing complex binding"/>
    <property type="evidence" value="ECO:0007669"/>
    <property type="project" value="TreeGrafter"/>
</dbReference>
<dbReference type="Gene3D" id="3.40.50.720">
    <property type="entry name" value="NAD(P)-binding Rossmann-like Domain"/>
    <property type="match status" value="1"/>
</dbReference>
<dbReference type="InterPro" id="IPR001509">
    <property type="entry name" value="Epimerase_deHydtase"/>
</dbReference>
<keyword evidence="3" id="KW-1185">Reference proteome</keyword>
<gene>
    <name evidence="2" type="ORF">FA15DRAFT_609001</name>
</gene>
<accession>A0A5C3LB56</accession>
<dbReference type="Proteomes" id="UP000307440">
    <property type="component" value="Unassembled WGS sequence"/>
</dbReference>